<dbReference type="Pfam" id="PF02016">
    <property type="entry name" value="Peptidase_S66"/>
    <property type="match status" value="1"/>
</dbReference>
<dbReference type="PANTHER" id="PTHR30237:SF2">
    <property type="entry name" value="MUREIN TETRAPEPTIDE CARBOXYPEPTIDASE"/>
    <property type="match status" value="1"/>
</dbReference>
<dbReference type="InterPro" id="IPR003507">
    <property type="entry name" value="S66_fam"/>
</dbReference>
<evidence type="ECO:0000256" key="1">
    <source>
        <dbReference type="ARBA" id="ARBA00010233"/>
    </source>
</evidence>
<evidence type="ECO:0000256" key="2">
    <source>
        <dbReference type="ARBA" id="ARBA00022645"/>
    </source>
</evidence>
<dbReference type="InterPro" id="IPR029062">
    <property type="entry name" value="Class_I_gatase-like"/>
</dbReference>
<sequence length="279" mass="30058">MIPQKPFRIAVVAASNRIDPALPEKLATFCDGLYGIDRPHIRFHPQCFESCGHFAGPDAARAQAFVETANDPDIDAIWFGRGGYGSYRLADTVLPALEPAARNKLYLGYSDAGALMAALYNAKIGRVAHGPMASDLFRAGGEEAVARALAFLTTGESATLEPHLPAGTPTAAFNITILSHLIGTPHLPDLRGHVLMLEEVSEPMYRIDRALGQIATSLRGLAGIRLGRCGDVPANDPDFVLGEEEVTRFWCQRAGIPYLGRADIGHDVGNKVVPFGSWR</sequence>
<name>A0A7C9QVJ1_9PROT</name>
<dbReference type="PANTHER" id="PTHR30237">
    <property type="entry name" value="MURAMOYLTETRAPEPTIDE CARBOXYPEPTIDASE"/>
    <property type="match status" value="1"/>
</dbReference>
<dbReference type="GO" id="GO:0006508">
    <property type="term" value="P:proteolysis"/>
    <property type="evidence" value="ECO:0007669"/>
    <property type="project" value="UniProtKB-KW"/>
</dbReference>
<keyword evidence="4" id="KW-0378">Hydrolase</keyword>
<dbReference type="GO" id="GO:0008236">
    <property type="term" value="F:serine-type peptidase activity"/>
    <property type="evidence" value="ECO:0007669"/>
    <property type="project" value="UniProtKB-KW"/>
</dbReference>
<comment type="similarity">
    <text evidence="1">Belongs to the peptidase S66 family.</text>
</comment>
<dbReference type="InterPro" id="IPR027461">
    <property type="entry name" value="Carboxypeptidase_A_C_sf"/>
</dbReference>
<dbReference type="SUPFAM" id="SSF52317">
    <property type="entry name" value="Class I glutamine amidotransferase-like"/>
    <property type="match status" value="1"/>
</dbReference>
<keyword evidence="9" id="KW-1185">Reference proteome</keyword>
<dbReference type="AlphaFoldDB" id="A0A7C9QVJ1"/>
<accession>A0A7C9QVJ1</accession>
<evidence type="ECO:0000256" key="5">
    <source>
        <dbReference type="ARBA" id="ARBA00022825"/>
    </source>
</evidence>
<organism evidence="8 9">
    <name type="scientific">Magnetospirillum aberrantis SpK</name>
    <dbReference type="NCBI Taxonomy" id="908842"/>
    <lineage>
        <taxon>Bacteria</taxon>
        <taxon>Pseudomonadati</taxon>
        <taxon>Pseudomonadota</taxon>
        <taxon>Alphaproteobacteria</taxon>
        <taxon>Rhodospirillales</taxon>
        <taxon>Rhodospirillaceae</taxon>
        <taxon>Magnetospirillum</taxon>
    </lineage>
</organism>
<feature type="domain" description="LD-carboxypeptidase C-terminal" evidence="7">
    <location>
        <begin position="174"/>
        <end position="277"/>
    </location>
</feature>
<evidence type="ECO:0000259" key="6">
    <source>
        <dbReference type="Pfam" id="PF02016"/>
    </source>
</evidence>
<reference evidence="8 9" key="1">
    <citation type="submission" date="2020-02" db="EMBL/GenBank/DDBJ databases">
        <authorList>
            <person name="Dziuba M."/>
            <person name="Kuznetsov B."/>
            <person name="Mardanov A."/>
            <person name="Ravin N."/>
            <person name="Grouzdev D."/>
        </authorList>
    </citation>
    <scope>NUCLEOTIDE SEQUENCE [LARGE SCALE GENOMIC DNA]</scope>
    <source>
        <strain evidence="8 9">SpK</strain>
    </source>
</reference>
<comment type="caution">
    <text evidence="8">The sequence shown here is derived from an EMBL/GenBank/DDBJ whole genome shotgun (WGS) entry which is preliminary data.</text>
</comment>
<proteinExistence type="inferred from homology"/>
<dbReference type="GO" id="GO:0004180">
    <property type="term" value="F:carboxypeptidase activity"/>
    <property type="evidence" value="ECO:0007669"/>
    <property type="project" value="UniProtKB-KW"/>
</dbReference>
<dbReference type="InterPro" id="IPR040921">
    <property type="entry name" value="Peptidase_S66C"/>
</dbReference>
<dbReference type="InterPro" id="IPR027478">
    <property type="entry name" value="LdcA_N"/>
</dbReference>
<dbReference type="Gene3D" id="3.40.50.10740">
    <property type="entry name" value="Class I glutamine amidotransferase-like"/>
    <property type="match status" value="1"/>
</dbReference>
<keyword evidence="5" id="KW-0720">Serine protease</keyword>
<evidence type="ECO:0000256" key="3">
    <source>
        <dbReference type="ARBA" id="ARBA00022670"/>
    </source>
</evidence>
<evidence type="ECO:0000313" key="8">
    <source>
        <dbReference type="EMBL" id="NFV81565.1"/>
    </source>
</evidence>
<keyword evidence="3" id="KW-0645">Protease</keyword>
<evidence type="ECO:0000313" key="9">
    <source>
        <dbReference type="Proteomes" id="UP000480684"/>
    </source>
</evidence>
<keyword evidence="2 8" id="KW-0121">Carboxypeptidase</keyword>
<feature type="domain" description="LD-carboxypeptidase N-terminal" evidence="6">
    <location>
        <begin position="9"/>
        <end position="124"/>
    </location>
</feature>
<protein>
    <submittedName>
        <fullName evidence="8">LD-carboxypeptidase</fullName>
    </submittedName>
</protein>
<dbReference type="CDD" id="cd07025">
    <property type="entry name" value="Peptidase_S66"/>
    <property type="match status" value="1"/>
</dbReference>
<dbReference type="RefSeq" id="WP_163681744.1">
    <property type="nucleotide sequence ID" value="NZ_JAAIYP010000042.1"/>
</dbReference>
<dbReference type="Pfam" id="PF17676">
    <property type="entry name" value="Peptidase_S66C"/>
    <property type="match status" value="1"/>
</dbReference>
<gene>
    <name evidence="8" type="ORF">G4223_15755</name>
</gene>
<dbReference type="Proteomes" id="UP000480684">
    <property type="component" value="Unassembled WGS sequence"/>
</dbReference>
<dbReference type="EMBL" id="JAAIYP010000042">
    <property type="protein sequence ID" value="NFV81565.1"/>
    <property type="molecule type" value="Genomic_DNA"/>
</dbReference>
<dbReference type="InterPro" id="IPR040449">
    <property type="entry name" value="Peptidase_S66_N"/>
</dbReference>
<dbReference type="Gene3D" id="3.50.30.60">
    <property type="entry name" value="LD-carboxypeptidase A C-terminal domain-like"/>
    <property type="match status" value="1"/>
</dbReference>
<evidence type="ECO:0000256" key="4">
    <source>
        <dbReference type="ARBA" id="ARBA00022801"/>
    </source>
</evidence>
<evidence type="ECO:0000259" key="7">
    <source>
        <dbReference type="Pfam" id="PF17676"/>
    </source>
</evidence>
<dbReference type="SUPFAM" id="SSF141986">
    <property type="entry name" value="LD-carboxypeptidase A C-terminal domain-like"/>
    <property type="match status" value="1"/>
</dbReference>